<evidence type="ECO:0000256" key="1">
    <source>
        <dbReference type="ARBA" id="ARBA00022729"/>
    </source>
</evidence>
<proteinExistence type="predicted"/>
<keyword evidence="1 2" id="KW-0732">Signal</keyword>
<dbReference type="EMBL" id="BORB01000009">
    <property type="protein sequence ID" value="GIN57075.1"/>
    <property type="molecule type" value="Genomic_DNA"/>
</dbReference>
<evidence type="ECO:0000313" key="3">
    <source>
        <dbReference type="EMBL" id="GIN57075.1"/>
    </source>
</evidence>
<dbReference type="Gene3D" id="3.40.190.10">
    <property type="entry name" value="Periplasmic binding protein-like II"/>
    <property type="match status" value="2"/>
</dbReference>
<dbReference type="PANTHER" id="PTHR43649">
    <property type="entry name" value="ARABINOSE-BINDING PROTEIN-RELATED"/>
    <property type="match status" value="1"/>
</dbReference>
<dbReference type="PANTHER" id="PTHR43649:SF33">
    <property type="entry name" value="POLYGALACTURONAN_RHAMNOGALACTURONAN-BINDING PROTEIN YTCQ"/>
    <property type="match status" value="1"/>
</dbReference>
<dbReference type="CDD" id="cd13581">
    <property type="entry name" value="PBP2_AlgQ_like_2"/>
    <property type="match status" value="1"/>
</dbReference>
<feature type="chain" id="PRO_5045712712" evidence="2">
    <location>
        <begin position="20"/>
        <end position="535"/>
    </location>
</feature>
<accession>A0ABQ4KGI8</accession>
<evidence type="ECO:0000313" key="4">
    <source>
        <dbReference type="Proteomes" id="UP000679950"/>
    </source>
</evidence>
<sequence>MKKLSGIISLLVIVGLALAGCGKSEKSASSEDYELKDIKFPLEETVSLKFMTQSSPLAPDDPNEKLIYKRLEEKSGVHIDWKNYTKDSFIEKRNLALSSGDLPDAILDAAFSNYDLLKYAKDGTIVPVEDLIDQYMPNLKKVLEQRPEYREFITAPDGHIYSFPWIEELGNGIDRIQVVGGLPWINVEWLDNLGLDMPTTTEELKEVLIAFKTQDPNGNGEEDEIPMGAIINDGDQDPAILLGSFGLGDTGDHTVVTEDGEVVFTKSQEGYKEQIKYLHDLYSQGLIDEEAFEQDWNTFISKGDKYGLYFTWDKANVSGMNDKFDVLPPLEGPSGERVIVQQNGGVGFDRGRMVITSANKNLELTAKWIDQLYEPLQSVQNNWGTYGDTEQQNIFEFDEETNMLKHLPLEGTAPVELREKTSIAGPLAILDEYYGTVTTKPDDAAWRLDLLQEHIVPFIKNEKYYPHVYLSLEEIDELSKIETDLFEYVNRKRAEWIRNGKIDEEWDDYLKELERFNLDTWLQIKQDGYDRTVNQ</sequence>
<dbReference type="RefSeq" id="WP_191967356.1">
    <property type="nucleotide sequence ID" value="NZ_BORB01000009.1"/>
</dbReference>
<gene>
    <name evidence="3" type="ORF">J8TS2_13940</name>
</gene>
<dbReference type="Proteomes" id="UP000679950">
    <property type="component" value="Unassembled WGS sequence"/>
</dbReference>
<dbReference type="InterPro" id="IPR050490">
    <property type="entry name" value="Bact_solute-bd_prot1"/>
</dbReference>
<protein>
    <submittedName>
        <fullName evidence="3">ABC transporter substrate-binding protein</fullName>
    </submittedName>
</protein>
<name>A0ABQ4KGI8_9BACI</name>
<comment type="caution">
    <text evidence="3">The sequence shown here is derived from an EMBL/GenBank/DDBJ whole genome shotgun (WGS) entry which is preliminary data.</text>
</comment>
<dbReference type="PROSITE" id="PS51257">
    <property type="entry name" value="PROKAR_LIPOPROTEIN"/>
    <property type="match status" value="1"/>
</dbReference>
<reference evidence="3 4" key="1">
    <citation type="submission" date="2021-03" db="EMBL/GenBank/DDBJ databases">
        <title>Antimicrobial resistance genes in bacteria isolated from Japanese honey, and their potential for conferring macrolide and lincosamide resistance in the American foulbrood pathogen Paenibacillus larvae.</title>
        <authorList>
            <person name="Okamoto M."/>
            <person name="Kumagai M."/>
            <person name="Kanamori H."/>
            <person name="Takamatsu D."/>
        </authorList>
    </citation>
    <scope>NUCLEOTIDE SEQUENCE [LARGE SCALE GENOMIC DNA]</scope>
    <source>
        <strain evidence="3 4">J8TS2</strain>
    </source>
</reference>
<organism evidence="3 4">
    <name type="scientific">Lederbergia ruris</name>
    <dbReference type="NCBI Taxonomy" id="217495"/>
    <lineage>
        <taxon>Bacteria</taxon>
        <taxon>Bacillati</taxon>
        <taxon>Bacillota</taxon>
        <taxon>Bacilli</taxon>
        <taxon>Bacillales</taxon>
        <taxon>Bacillaceae</taxon>
        <taxon>Lederbergia</taxon>
    </lineage>
</organism>
<feature type="signal peptide" evidence="2">
    <location>
        <begin position="1"/>
        <end position="19"/>
    </location>
</feature>
<evidence type="ECO:0000256" key="2">
    <source>
        <dbReference type="SAM" id="SignalP"/>
    </source>
</evidence>
<dbReference type="SUPFAM" id="SSF53850">
    <property type="entry name" value="Periplasmic binding protein-like II"/>
    <property type="match status" value="1"/>
</dbReference>
<keyword evidence="4" id="KW-1185">Reference proteome</keyword>